<keyword evidence="2" id="KW-0067">ATP-binding</keyword>
<comment type="caution">
    <text evidence="2">The sequence shown here is derived from an EMBL/GenBank/DDBJ whole genome shotgun (WGS) entry which is preliminary data.</text>
</comment>
<dbReference type="AlphaFoldDB" id="A0ABD4TEH7"/>
<reference evidence="2 3" key="1">
    <citation type="submission" date="2019-08" db="EMBL/GenBank/DDBJ databases">
        <authorList>
            <person name="Chen S.-C."/>
            <person name="Lai M.-C."/>
            <person name="You Y.-T."/>
        </authorList>
    </citation>
    <scope>NUCLEOTIDE SEQUENCE [LARGE SCALE GENOMIC DNA]</scope>
    <source>
        <strain evidence="2 3">P2F9704a</strain>
    </source>
</reference>
<evidence type="ECO:0000259" key="1">
    <source>
        <dbReference type="Pfam" id="PF13304"/>
    </source>
</evidence>
<sequence>MLIEYSVENFRSISEKTTFSMVPSKERKKAENLIRVEEVPGVTKLLKSAVIFGANASGKTNQIRALDLMQFIVRMSRNFNKGDKIPYFPFILNSEYAEKPTAFSLNFIIDETEYRYSFSYNADEIISEELVYFKGKSEKTIFVRKQNDLLAYQDEEEQKGLFRHTGNNVLFLSKANNEYKPFGPVFKWFNVNLNYMDSIMDIGDRYTINYMNRKQENKDQIINLLNFADFDIDDISGTIKTMKRSDIPDIVIQLIEDNTKKPLTDGVIKTSELTSVHTRDDGHQITNTFSEFESAGTQMFFNLLGLFLDAFENRQRILIIDEFDTRLHPDLITYIFRLFHSNKTNRMNSQLIVTTHNTRLLSADIFRREQIWFTEKKKQTRNTDLYSLFEYEKRLDRSIEKNYFSGRYGGVPDIMERGL</sequence>
<name>A0ABD4TEH7_9EURY</name>
<dbReference type="GO" id="GO:0005524">
    <property type="term" value="F:ATP binding"/>
    <property type="evidence" value="ECO:0007669"/>
    <property type="project" value="UniProtKB-KW"/>
</dbReference>
<dbReference type="SUPFAM" id="SSF52540">
    <property type="entry name" value="P-loop containing nucleoside triphosphate hydrolases"/>
    <property type="match status" value="1"/>
</dbReference>
<accession>A0ABD4TEH7</accession>
<gene>
    <name evidence="2" type="ORF">FTO68_00125</name>
</gene>
<dbReference type="PANTHER" id="PTHR40396:SF1">
    <property type="entry name" value="ATPASE AAA-TYPE CORE DOMAIN-CONTAINING PROTEIN"/>
    <property type="match status" value="1"/>
</dbReference>
<dbReference type="Pfam" id="PF13304">
    <property type="entry name" value="AAA_21"/>
    <property type="match status" value="1"/>
</dbReference>
<evidence type="ECO:0000313" key="3">
    <source>
        <dbReference type="Proteomes" id="UP001524383"/>
    </source>
</evidence>
<keyword evidence="2" id="KW-0547">Nucleotide-binding</keyword>
<dbReference type="Proteomes" id="UP001524383">
    <property type="component" value="Unassembled WGS sequence"/>
</dbReference>
<dbReference type="Gene3D" id="3.40.50.300">
    <property type="entry name" value="P-loop containing nucleotide triphosphate hydrolases"/>
    <property type="match status" value="1"/>
</dbReference>
<keyword evidence="3" id="KW-1185">Reference proteome</keyword>
<organism evidence="2 3">
    <name type="scientific">Methanocalculus taiwanensis</name>
    <dbReference type="NCBI Taxonomy" id="106207"/>
    <lineage>
        <taxon>Archaea</taxon>
        <taxon>Methanobacteriati</taxon>
        <taxon>Methanobacteriota</taxon>
        <taxon>Stenosarchaea group</taxon>
        <taxon>Methanomicrobia</taxon>
        <taxon>Methanomicrobiales</taxon>
        <taxon>Methanocalculaceae</taxon>
        <taxon>Methanocalculus</taxon>
    </lineage>
</organism>
<protein>
    <submittedName>
        <fullName evidence="2">ATP-binding protein</fullName>
    </submittedName>
</protein>
<feature type="domain" description="ATPase AAA-type core" evidence="1">
    <location>
        <begin position="49"/>
        <end position="362"/>
    </location>
</feature>
<dbReference type="InterPro" id="IPR027417">
    <property type="entry name" value="P-loop_NTPase"/>
</dbReference>
<dbReference type="PANTHER" id="PTHR40396">
    <property type="entry name" value="ATPASE-LIKE PROTEIN"/>
    <property type="match status" value="1"/>
</dbReference>
<evidence type="ECO:0000313" key="2">
    <source>
        <dbReference type="EMBL" id="MCQ1537417.1"/>
    </source>
</evidence>
<proteinExistence type="predicted"/>
<dbReference type="InterPro" id="IPR003959">
    <property type="entry name" value="ATPase_AAA_core"/>
</dbReference>
<dbReference type="EMBL" id="VOTZ01000001">
    <property type="protein sequence ID" value="MCQ1537417.1"/>
    <property type="molecule type" value="Genomic_DNA"/>
</dbReference>